<evidence type="ECO:0000313" key="1">
    <source>
        <dbReference type="EMBL" id="NNF05786.1"/>
    </source>
</evidence>
<name>A0A7Y2E608_UNCEI</name>
<comment type="caution">
    <text evidence="1">The sequence shown here is derived from an EMBL/GenBank/DDBJ whole genome shotgun (WGS) entry which is preliminary data.</text>
</comment>
<gene>
    <name evidence="1" type="ORF">HKN21_03410</name>
</gene>
<sequence length="109" mass="12000">IYSTDGIVVNAESRTLVADLDVRTHRPSLPEDGGRPAFTNDRVFYVLETGSLLAFDKGSLARTDSVGLGDDDYFDDHIEALSIGDHALGFFNEEANLVLWRDDTVVPEN</sequence>
<dbReference type="EMBL" id="JABDJR010000128">
    <property type="protein sequence ID" value="NNF05786.1"/>
    <property type="molecule type" value="Genomic_DNA"/>
</dbReference>
<protein>
    <submittedName>
        <fullName evidence="1">Uncharacterized protein</fullName>
    </submittedName>
</protein>
<accession>A0A7Y2E608</accession>
<organism evidence="1 2">
    <name type="scientific">Eiseniibacteriota bacterium</name>
    <dbReference type="NCBI Taxonomy" id="2212470"/>
    <lineage>
        <taxon>Bacteria</taxon>
        <taxon>Candidatus Eiseniibacteriota</taxon>
    </lineage>
</organism>
<proteinExistence type="predicted"/>
<dbReference type="AlphaFoldDB" id="A0A7Y2E608"/>
<evidence type="ECO:0000313" key="2">
    <source>
        <dbReference type="Proteomes" id="UP000547674"/>
    </source>
</evidence>
<reference evidence="1 2" key="1">
    <citation type="submission" date="2020-03" db="EMBL/GenBank/DDBJ databases">
        <title>Metabolic flexibility allows generalist bacteria to become dominant in a frequently disturbed ecosystem.</title>
        <authorList>
            <person name="Chen Y.-J."/>
            <person name="Leung P.M."/>
            <person name="Bay S.K."/>
            <person name="Hugenholtz P."/>
            <person name="Kessler A.J."/>
            <person name="Shelley G."/>
            <person name="Waite D.W."/>
            <person name="Cook P.L."/>
            <person name="Greening C."/>
        </authorList>
    </citation>
    <scope>NUCLEOTIDE SEQUENCE [LARGE SCALE GENOMIC DNA]</scope>
    <source>
        <strain evidence="1">SS_bin_28</strain>
    </source>
</reference>
<feature type="non-terminal residue" evidence="1">
    <location>
        <position position="1"/>
    </location>
</feature>
<dbReference type="Proteomes" id="UP000547674">
    <property type="component" value="Unassembled WGS sequence"/>
</dbReference>